<dbReference type="EMBL" id="JACHXZ010000001">
    <property type="protein sequence ID" value="MBB3167951.1"/>
    <property type="molecule type" value="Genomic_DNA"/>
</dbReference>
<gene>
    <name evidence="3" type="ORF">FHS30_001127</name>
</gene>
<dbReference type="Pfam" id="PF00211">
    <property type="entry name" value="Guanylate_cyc"/>
    <property type="match status" value="1"/>
</dbReference>
<protein>
    <submittedName>
        <fullName evidence="3">Class 3 adenylate cyclase</fullName>
    </submittedName>
</protein>
<comment type="caution">
    <text evidence="3">The sequence shown here is derived from an EMBL/GenBank/DDBJ whole genome shotgun (WGS) entry which is preliminary data.</text>
</comment>
<dbReference type="SUPFAM" id="SSF49879">
    <property type="entry name" value="SMAD/FHA domain"/>
    <property type="match status" value="1"/>
</dbReference>
<dbReference type="InterPro" id="IPR029787">
    <property type="entry name" value="Nucleotide_cyclase"/>
</dbReference>
<accession>A0A839UMF6</accession>
<evidence type="ECO:0000259" key="1">
    <source>
        <dbReference type="PROSITE" id="PS50006"/>
    </source>
</evidence>
<dbReference type="PANTHER" id="PTHR43081">
    <property type="entry name" value="ADENYLATE CYCLASE, TERMINAL-DIFFERENTIATION SPECIFIC-RELATED"/>
    <property type="match status" value="1"/>
</dbReference>
<dbReference type="Proteomes" id="UP000559987">
    <property type="component" value="Unassembled WGS sequence"/>
</dbReference>
<dbReference type="PANTHER" id="PTHR43081:SF19">
    <property type="entry name" value="PH-SENSITIVE ADENYLATE CYCLASE RV1264"/>
    <property type="match status" value="1"/>
</dbReference>
<sequence>MANNSRQCAVMFADVCGSSSLYKDLGNHAAEFKIRQLLQGATVAIHTHHGRLIKTIGDEAMACFNTASDGLNAAIAIQRLTLEGSLQLRIGLSFGEVLEADSDLFGETVNDAAFVANIARAEEIIVTSGMFAALPERQQPQCREFDRVALKGGAERSVIYRAQWQAERELHNATQVMSVLHTTQQVQRQVLQLVGPDIDVSVFPDQSPFHLGRASTNAQTLDTPLASREHCHLLYRRGKFVLVDHSTNGTYVTPEGQREIYLRREELPLEGCGTISLGSPAHQSSLTLTYRIIQSHP</sequence>
<evidence type="ECO:0000313" key="4">
    <source>
        <dbReference type="Proteomes" id="UP000559987"/>
    </source>
</evidence>
<dbReference type="Gene3D" id="3.30.70.1230">
    <property type="entry name" value="Nucleotide cyclase"/>
    <property type="match status" value="1"/>
</dbReference>
<dbReference type="SUPFAM" id="SSF55073">
    <property type="entry name" value="Nucleotide cyclase"/>
    <property type="match status" value="1"/>
</dbReference>
<dbReference type="CDD" id="cd00060">
    <property type="entry name" value="FHA"/>
    <property type="match status" value="1"/>
</dbReference>
<dbReference type="RefSeq" id="WP_183909094.1">
    <property type="nucleotide sequence ID" value="NZ_JACHXZ010000001.1"/>
</dbReference>
<dbReference type="InterPro" id="IPR001054">
    <property type="entry name" value="A/G_cyclase"/>
</dbReference>
<dbReference type="GO" id="GO:0035556">
    <property type="term" value="P:intracellular signal transduction"/>
    <property type="evidence" value="ECO:0007669"/>
    <property type="project" value="InterPro"/>
</dbReference>
<dbReference type="Gene3D" id="2.60.200.20">
    <property type="match status" value="1"/>
</dbReference>
<dbReference type="Pfam" id="PF00498">
    <property type="entry name" value="FHA"/>
    <property type="match status" value="1"/>
</dbReference>
<dbReference type="GO" id="GO:0006171">
    <property type="term" value="P:cAMP biosynthetic process"/>
    <property type="evidence" value="ECO:0007669"/>
    <property type="project" value="TreeGrafter"/>
</dbReference>
<dbReference type="CDD" id="cd07302">
    <property type="entry name" value="CHD"/>
    <property type="match status" value="1"/>
</dbReference>
<dbReference type="PROSITE" id="PS50125">
    <property type="entry name" value="GUANYLATE_CYCLASE_2"/>
    <property type="match status" value="1"/>
</dbReference>
<name>A0A839UMF6_9GAMM</name>
<dbReference type="AlphaFoldDB" id="A0A839UMF6"/>
<dbReference type="InterPro" id="IPR050697">
    <property type="entry name" value="Adenylyl/Guanylyl_Cyclase_3/4"/>
</dbReference>
<evidence type="ECO:0000313" key="3">
    <source>
        <dbReference type="EMBL" id="MBB3167951.1"/>
    </source>
</evidence>
<keyword evidence="4" id="KW-1185">Reference proteome</keyword>
<dbReference type="InterPro" id="IPR008984">
    <property type="entry name" value="SMAD_FHA_dom_sf"/>
</dbReference>
<feature type="domain" description="FHA" evidence="1">
    <location>
        <begin position="209"/>
        <end position="253"/>
    </location>
</feature>
<proteinExistence type="predicted"/>
<evidence type="ECO:0000259" key="2">
    <source>
        <dbReference type="PROSITE" id="PS50125"/>
    </source>
</evidence>
<dbReference type="GO" id="GO:0004016">
    <property type="term" value="F:adenylate cyclase activity"/>
    <property type="evidence" value="ECO:0007669"/>
    <property type="project" value="UniProtKB-ARBA"/>
</dbReference>
<organism evidence="3 4">
    <name type="scientific">Simiduia aestuariiviva</name>
    <dbReference type="NCBI Taxonomy" id="1510459"/>
    <lineage>
        <taxon>Bacteria</taxon>
        <taxon>Pseudomonadati</taxon>
        <taxon>Pseudomonadota</taxon>
        <taxon>Gammaproteobacteria</taxon>
        <taxon>Cellvibrionales</taxon>
        <taxon>Cellvibrionaceae</taxon>
        <taxon>Simiduia</taxon>
    </lineage>
</organism>
<dbReference type="InterPro" id="IPR000253">
    <property type="entry name" value="FHA_dom"/>
</dbReference>
<dbReference type="PROSITE" id="PS50006">
    <property type="entry name" value="FHA_DOMAIN"/>
    <property type="match status" value="1"/>
</dbReference>
<feature type="domain" description="Guanylate cyclase" evidence="2">
    <location>
        <begin position="9"/>
        <end position="116"/>
    </location>
</feature>
<reference evidence="3 4" key="1">
    <citation type="submission" date="2020-08" db="EMBL/GenBank/DDBJ databases">
        <title>Genomic Encyclopedia of Type Strains, Phase III (KMG-III): the genomes of soil and plant-associated and newly described type strains.</title>
        <authorList>
            <person name="Whitman W."/>
        </authorList>
    </citation>
    <scope>NUCLEOTIDE SEQUENCE [LARGE SCALE GENOMIC DNA]</scope>
    <source>
        <strain evidence="3 4">CECT 8571</strain>
    </source>
</reference>